<dbReference type="Gene3D" id="3.40.190.10">
    <property type="entry name" value="Periplasmic binding protein-like II"/>
    <property type="match status" value="2"/>
</dbReference>
<dbReference type="PANTHER" id="PTHR30006">
    <property type="entry name" value="THIAMINE-BINDING PERIPLASMIC PROTEIN-RELATED"/>
    <property type="match status" value="1"/>
</dbReference>
<evidence type="ECO:0000256" key="2">
    <source>
        <dbReference type="ARBA" id="ARBA00022729"/>
    </source>
</evidence>
<dbReference type="SUPFAM" id="SSF53850">
    <property type="entry name" value="Periplasmic binding protein-like II"/>
    <property type="match status" value="1"/>
</dbReference>
<dbReference type="PIRSF" id="PIRSF002825">
    <property type="entry name" value="CfbpA"/>
    <property type="match status" value="1"/>
</dbReference>
<name>A0A6J7LQ90_9ZZZZ</name>
<sequence length="347" mass="35746">MSRFRITATLAVAALALAACSGGQSATSESAGASTGPAESLTVYSGRSEELIAPLFAKFTEETGIELAARYGDSAELAAQLVEEGDASPAAVFFSQDAGALGAVDAAGLLAPLPAGAADAVPPAYRAPNGHWTGVTGRGRVIAYDGEQLTAAEVPTSVFDLTDPAWKDQVGIAPTNASFQSFVTAMRLTAGDTATKAWLEGLVANGVKKYEKNGLILDAVDAGQIKLGLVNHYYWYEKAAEVGAENMRAQVAFTAPADPGTLVNVAGVGILSGAADNPAAQQFVSWLLSPSAQQWFVENTYEYALVPGVAQAEGLPALDSLRGPDVPLAELADLPGTLMMLQDVGLL</sequence>
<organism evidence="3">
    <name type="scientific">freshwater metagenome</name>
    <dbReference type="NCBI Taxonomy" id="449393"/>
    <lineage>
        <taxon>unclassified sequences</taxon>
        <taxon>metagenomes</taxon>
        <taxon>ecological metagenomes</taxon>
    </lineage>
</organism>
<evidence type="ECO:0000313" key="3">
    <source>
        <dbReference type="EMBL" id="CAB4970910.1"/>
    </source>
</evidence>
<dbReference type="AlphaFoldDB" id="A0A6J7LQ90"/>
<evidence type="ECO:0000256" key="1">
    <source>
        <dbReference type="ARBA" id="ARBA00008520"/>
    </source>
</evidence>
<gene>
    <name evidence="3" type="ORF">UFOPK3772_03370</name>
</gene>
<comment type="similarity">
    <text evidence="1">Belongs to the bacterial solute-binding protein 1 family.</text>
</comment>
<protein>
    <submittedName>
        <fullName evidence="3">Unannotated protein</fullName>
    </submittedName>
</protein>
<dbReference type="PANTHER" id="PTHR30006:SF15">
    <property type="entry name" value="IRON-UTILIZATION PERIPLASMIC PROTEIN"/>
    <property type="match status" value="1"/>
</dbReference>
<dbReference type="EMBL" id="CAFBNE010000195">
    <property type="protein sequence ID" value="CAB4970910.1"/>
    <property type="molecule type" value="Genomic_DNA"/>
</dbReference>
<accession>A0A6J7LQ90</accession>
<dbReference type="GO" id="GO:0030288">
    <property type="term" value="C:outer membrane-bounded periplasmic space"/>
    <property type="evidence" value="ECO:0007669"/>
    <property type="project" value="TreeGrafter"/>
</dbReference>
<dbReference type="InterPro" id="IPR026045">
    <property type="entry name" value="Ferric-bd"/>
</dbReference>
<proteinExistence type="inferred from homology"/>
<reference evidence="3" key="1">
    <citation type="submission" date="2020-05" db="EMBL/GenBank/DDBJ databases">
        <authorList>
            <person name="Chiriac C."/>
            <person name="Salcher M."/>
            <person name="Ghai R."/>
            <person name="Kavagutti S V."/>
        </authorList>
    </citation>
    <scope>NUCLEOTIDE SEQUENCE</scope>
</reference>
<dbReference type="PROSITE" id="PS51257">
    <property type="entry name" value="PROKAR_LIPOPROTEIN"/>
    <property type="match status" value="1"/>
</dbReference>
<dbReference type="Pfam" id="PF13343">
    <property type="entry name" value="SBP_bac_6"/>
    <property type="match status" value="1"/>
</dbReference>
<keyword evidence="2" id="KW-0732">Signal</keyword>
<dbReference type="CDD" id="cd13543">
    <property type="entry name" value="PBP2_Fbp"/>
    <property type="match status" value="1"/>
</dbReference>